<evidence type="ECO:0000256" key="1">
    <source>
        <dbReference type="SAM" id="MobiDB-lite"/>
    </source>
</evidence>
<name>A0A1D2JKS8_PARBR</name>
<gene>
    <name evidence="2" type="ORF">ACO22_01717</name>
</gene>
<dbReference type="AlphaFoldDB" id="A0A1D2JKS8"/>
<sequence>MSSSANPVDKVTRGNLHDDHLKVAASTRDDALTEWKWDESKGAIAALHDAAPLADFTSTQKLSPSNFPRCATSRQADSVEAAVDAEQCIVMVIKDRRGVNYLTGAMLHAEQSGYKNQRPTAVSRAQKREGGVPRQSLIRLGAGRHKHRISCAMGFLLVPSSPSLDTEKSMDGVDELCLYLRGGPSKSERRGGRGRRRDDASAGQGCEWCRVIRLDRPPPPPPTRAPFRVLVSLRYFFRRYLLLKGVFLSHWIPQEPRYPYNTRSSTMHHGDLPSDERHRQQLETGRRNAAVRM</sequence>
<evidence type="ECO:0000313" key="3">
    <source>
        <dbReference type="Proteomes" id="UP000242814"/>
    </source>
</evidence>
<accession>A0A1D2JKS8</accession>
<dbReference type="VEuPathDB" id="FungiDB:PADG_12390"/>
<feature type="region of interest" description="Disordered" evidence="1">
    <location>
        <begin position="262"/>
        <end position="293"/>
    </location>
</feature>
<organism evidence="2 3">
    <name type="scientific">Paracoccidioides brasiliensis</name>
    <dbReference type="NCBI Taxonomy" id="121759"/>
    <lineage>
        <taxon>Eukaryota</taxon>
        <taxon>Fungi</taxon>
        <taxon>Dikarya</taxon>
        <taxon>Ascomycota</taxon>
        <taxon>Pezizomycotina</taxon>
        <taxon>Eurotiomycetes</taxon>
        <taxon>Eurotiomycetidae</taxon>
        <taxon>Onygenales</taxon>
        <taxon>Ajellomycetaceae</taxon>
        <taxon>Paracoccidioides</taxon>
    </lineage>
</organism>
<dbReference type="VEuPathDB" id="FungiDB:PABG_06541"/>
<evidence type="ECO:0000313" key="2">
    <source>
        <dbReference type="EMBL" id="ODH40018.1"/>
    </source>
</evidence>
<comment type="caution">
    <text evidence="2">The sequence shown here is derived from an EMBL/GenBank/DDBJ whole genome shotgun (WGS) entry which is preliminary data.</text>
</comment>
<dbReference type="Proteomes" id="UP000242814">
    <property type="component" value="Unassembled WGS sequence"/>
</dbReference>
<dbReference type="EMBL" id="LZYO01000045">
    <property type="protein sequence ID" value="ODH40018.1"/>
    <property type="molecule type" value="Genomic_DNA"/>
</dbReference>
<feature type="compositionally biased region" description="Basic and acidic residues" evidence="1">
    <location>
        <begin position="268"/>
        <end position="286"/>
    </location>
</feature>
<protein>
    <submittedName>
        <fullName evidence="2">Uncharacterized protein</fullName>
    </submittedName>
</protein>
<proteinExistence type="predicted"/>
<reference evidence="2 3" key="1">
    <citation type="submission" date="2016-06" db="EMBL/GenBank/DDBJ databases">
        <authorList>
            <person name="Kjaerup R.B."/>
            <person name="Dalgaard T.S."/>
            <person name="Juul-Madsen H.R."/>
        </authorList>
    </citation>
    <scope>NUCLEOTIDE SEQUENCE [LARGE SCALE GENOMIC DNA]</scope>
    <source>
        <strain evidence="2 3">Pb300</strain>
    </source>
</reference>